<proteinExistence type="predicted"/>
<dbReference type="InterPro" id="IPR014752">
    <property type="entry name" value="Arrestin-like_C"/>
</dbReference>
<evidence type="ECO:0008006" key="3">
    <source>
        <dbReference type="Google" id="ProtNLM"/>
    </source>
</evidence>
<accession>A0A9W9P5R4</accession>
<dbReference type="EMBL" id="JAPQKS010000003">
    <property type="protein sequence ID" value="KAJ5238443.1"/>
    <property type="molecule type" value="Genomic_DNA"/>
</dbReference>
<dbReference type="Proteomes" id="UP001150941">
    <property type="component" value="Unassembled WGS sequence"/>
</dbReference>
<protein>
    <recommendedName>
        <fullName evidence="3">Arrestin-like N-terminal domain-containing protein</fullName>
    </recommendedName>
</protein>
<dbReference type="Gene3D" id="2.60.40.640">
    <property type="match status" value="1"/>
</dbReference>
<dbReference type="RefSeq" id="XP_058331362.1">
    <property type="nucleotide sequence ID" value="XM_058472359.1"/>
</dbReference>
<dbReference type="AlphaFoldDB" id="A0A9W9P5R4"/>
<sequence>MPQHTRRGNDDFKFDLAAPAGWSYAPGDTIIGNLMRKTPIVTPDATIVFSFEGRSEVKITQPSRNISRNTSRNTSVYRDNWPICKSQPFTVHKGPLHLAPGSDEVLSWPFSLNIPLKPMATGPGSNIDPRRTFLPRDTSHPAHQTLPGSFAAASKSFMSDRESLDFVEYYLTAHLRYMHGGSYQTCEAIYPISIRQSMPSVHRLGVPVTVTSQRLISSQRLLPGMENAGLSFKQHAQRFFGSSKVPQFSCTFRLTVPVSIQLDDPTPLQVQLEIMPNLERSSDAIKDTAQNIAVLRLQVVLRSQTADRALSSAFGIEHSNSFDQTDRRDFPFSPPLVITTGKKSEPLHLGNQLQLILTSHGLQCGSQRTRQTPGPHPSFIYPDIITHNIRHTHTMDWRIDVKIAGETETERFSTRVHIIGPA</sequence>
<dbReference type="GeneID" id="83199662"/>
<reference evidence="1" key="2">
    <citation type="journal article" date="2023" name="IMA Fungus">
        <title>Comparative genomic study of the Penicillium genus elucidates a diverse pangenome and 15 lateral gene transfer events.</title>
        <authorList>
            <person name="Petersen C."/>
            <person name="Sorensen T."/>
            <person name="Nielsen M.R."/>
            <person name="Sondergaard T.E."/>
            <person name="Sorensen J.L."/>
            <person name="Fitzpatrick D.A."/>
            <person name="Frisvad J.C."/>
            <person name="Nielsen K.L."/>
        </authorList>
    </citation>
    <scope>NUCLEOTIDE SEQUENCE</scope>
    <source>
        <strain evidence="1">IBT 19713</strain>
    </source>
</reference>
<organism evidence="1 2">
    <name type="scientific">Penicillium chermesinum</name>
    <dbReference type="NCBI Taxonomy" id="63820"/>
    <lineage>
        <taxon>Eukaryota</taxon>
        <taxon>Fungi</taxon>
        <taxon>Dikarya</taxon>
        <taxon>Ascomycota</taxon>
        <taxon>Pezizomycotina</taxon>
        <taxon>Eurotiomycetes</taxon>
        <taxon>Eurotiomycetidae</taxon>
        <taxon>Eurotiales</taxon>
        <taxon>Aspergillaceae</taxon>
        <taxon>Penicillium</taxon>
    </lineage>
</organism>
<name>A0A9W9P5R4_9EURO</name>
<evidence type="ECO:0000313" key="1">
    <source>
        <dbReference type="EMBL" id="KAJ5238443.1"/>
    </source>
</evidence>
<gene>
    <name evidence="1" type="ORF">N7468_003062</name>
</gene>
<dbReference type="OrthoDB" id="2333384at2759"/>
<comment type="caution">
    <text evidence="1">The sequence shown here is derived from an EMBL/GenBank/DDBJ whole genome shotgun (WGS) entry which is preliminary data.</text>
</comment>
<evidence type="ECO:0000313" key="2">
    <source>
        <dbReference type="Proteomes" id="UP001150941"/>
    </source>
</evidence>
<keyword evidence="2" id="KW-1185">Reference proteome</keyword>
<reference evidence="1" key="1">
    <citation type="submission" date="2022-11" db="EMBL/GenBank/DDBJ databases">
        <authorList>
            <person name="Petersen C."/>
        </authorList>
    </citation>
    <scope>NUCLEOTIDE SEQUENCE</scope>
    <source>
        <strain evidence="1">IBT 19713</strain>
    </source>
</reference>